<protein>
    <submittedName>
        <fullName evidence="1">Uncharacterized protein</fullName>
    </submittedName>
</protein>
<evidence type="ECO:0000313" key="1">
    <source>
        <dbReference type="EMBL" id="KAK1136982.1"/>
    </source>
</evidence>
<accession>A0AA40KY81</accession>
<keyword evidence="2" id="KW-1185">Reference proteome</keyword>
<proteinExistence type="predicted"/>
<gene>
    <name evidence="1" type="ORF">K0M31_001510</name>
</gene>
<dbReference type="AlphaFoldDB" id="A0AA40KY81"/>
<dbReference type="EMBL" id="JAHYIQ010000001">
    <property type="protein sequence ID" value="KAK1136982.1"/>
    <property type="molecule type" value="Genomic_DNA"/>
</dbReference>
<evidence type="ECO:0000313" key="2">
    <source>
        <dbReference type="Proteomes" id="UP001177670"/>
    </source>
</evidence>
<name>A0AA40KY81_9HYME</name>
<comment type="caution">
    <text evidence="1">The sequence shown here is derived from an EMBL/GenBank/DDBJ whole genome shotgun (WGS) entry which is preliminary data.</text>
</comment>
<sequence length="130" mass="15257">MRILLDIPRLVRMRSSECRTRKPRRMASRVWVVRVEEEGMDDRGSRTELAVKGRWVPAGYIGDGEEGHVDGEERRNEWGYANWWCHAVENLPTVAAAMPLNRIRAILINRRRRPASSYRHNFFTLSDRPI</sequence>
<dbReference type="Proteomes" id="UP001177670">
    <property type="component" value="Unassembled WGS sequence"/>
</dbReference>
<organism evidence="1 2">
    <name type="scientific">Melipona bicolor</name>
    <dbReference type="NCBI Taxonomy" id="60889"/>
    <lineage>
        <taxon>Eukaryota</taxon>
        <taxon>Metazoa</taxon>
        <taxon>Ecdysozoa</taxon>
        <taxon>Arthropoda</taxon>
        <taxon>Hexapoda</taxon>
        <taxon>Insecta</taxon>
        <taxon>Pterygota</taxon>
        <taxon>Neoptera</taxon>
        <taxon>Endopterygota</taxon>
        <taxon>Hymenoptera</taxon>
        <taxon>Apocrita</taxon>
        <taxon>Aculeata</taxon>
        <taxon>Apoidea</taxon>
        <taxon>Anthophila</taxon>
        <taxon>Apidae</taxon>
        <taxon>Melipona</taxon>
    </lineage>
</organism>
<reference evidence="1" key="1">
    <citation type="submission" date="2021-10" db="EMBL/GenBank/DDBJ databases">
        <title>Melipona bicolor Genome sequencing and assembly.</title>
        <authorList>
            <person name="Araujo N.S."/>
            <person name="Arias M.C."/>
        </authorList>
    </citation>
    <scope>NUCLEOTIDE SEQUENCE</scope>
    <source>
        <strain evidence="1">USP_2M_L1-L4_2017</strain>
        <tissue evidence="1">Whole body</tissue>
    </source>
</reference>